<dbReference type="RefSeq" id="WP_139280979.1">
    <property type="nucleotide sequence ID" value="NZ_FRAA01000003.1"/>
</dbReference>
<reference evidence="2" key="1">
    <citation type="submission" date="2016-11" db="EMBL/GenBank/DDBJ databases">
        <authorList>
            <person name="Varghese N."/>
            <person name="Submissions S."/>
        </authorList>
    </citation>
    <scope>NUCLEOTIDE SEQUENCE [LARGE SCALE GENOMIC DNA]</scope>
    <source>
        <strain evidence="2">DSM 26134</strain>
    </source>
</reference>
<dbReference type="AlphaFoldDB" id="A0A1M6QK51"/>
<name>A0A1M6QK51_REIAG</name>
<sequence>MKRIEGEDNSIKHKSKHEYRESYKIAAILDLVSGTNSDTFVARKFGFSSSFMSSPPLVVASATPHLPRQPRYILGLDRLQD</sequence>
<proteinExistence type="predicted"/>
<evidence type="ECO:0000313" key="2">
    <source>
        <dbReference type="Proteomes" id="UP000184474"/>
    </source>
</evidence>
<dbReference type="Proteomes" id="UP000184474">
    <property type="component" value="Unassembled WGS sequence"/>
</dbReference>
<gene>
    <name evidence="1" type="ORF">SAMN04488028_103360</name>
</gene>
<organism evidence="1 2">
    <name type="scientific">Reichenbachiella agariperforans</name>
    <dbReference type="NCBI Taxonomy" id="156994"/>
    <lineage>
        <taxon>Bacteria</taxon>
        <taxon>Pseudomonadati</taxon>
        <taxon>Bacteroidota</taxon>
        <taxon>Cytophagia</taxon>
        <taxon>Cytophagales</taxon>
        <taxon>Reichenbachiellaceae</taxon>
        <taxon>Reichenbachiella</taxon>
    </lineage>
</organism>
<keyword evidence="2" id="KW-1185">Reference proteome</keyword>
<dbReference type="EMBL" id="FRAA01000003">
    <property type="protein sequence ID" value="SHK20596.1"/>
    <property type="molecule type" value="Genomic_DNA"/>
</dbReference>
<accession>A0A1M6QK51</accession>
<evidence type="ECO:0000313" key="1">
    <source>
        <dbReference type="EMBL" id="SHK20596.1"/>
    </source>
</evidence>
<protein>
    <submittedName>
        <fullName evidence="1">Uncharacterized protein</fullName>
    </submittedName>
</protein>